<protein>
    <submittedName>
        <fullName evidence="1">Uncharacterized protein</fullName>
    </submittedName>
</protein>
<sequence length="185" mass="21631">MRKEDVLGVLGEVHNDFHVSKEKVTLDAFVEGESDVHTKVCDSEVISSESGVSNIESQIKSSKIVKINKKPIIQDVQIYQTLNDCVQKSSNVRIQKCEEKRKNKNKNKSKMKKVWMPKVQVPHTCEKVQKTEVKNVQRKFNFCLDEDVRSWKKKKKVFSWVNEIFGNFCFQTKKRILFSEDDRFS</sequence>
<comment type="caution">
    <text evidence="1">The sequence shown here is derived from an EMBL/GenBank/DDBJ whole genome shotgun (WGS) entry which is preliminary data.</text>
</comment>
<dbReference type="EMBL" id="NBSK02000009">
    <property type="protein sequence ID" value="KAJ0186772.1"/>
    <property type="molecule type" value="Genomic_DNA"/>
</dbReference>
<dbReference type="AlphaFoldDB" id="A0A9R1UGA3"/>
<reference evidence="1 2" key="1">
    <citation type="journal article" date="2017" name="Nat. Commun.">
        <title>Genome assembly with in vitro proximity ligation data and whole-genome triplication in lettuce.</title>
        <authorList>
            <person name="Reyes-Chin-Wo S."/>
            <person name="Wang Z."/>
            <person name="Yang X."/>
            <person name="Kozik A."/>
            <person name="Arikit S."/>
            <person name="Song C."/>
            <person name="Xia L."/>
            <person name="Froenicke L."/>
            <person name="Lavelle D.O."/>
            <person name="Truco M.J."/>
            <person name="Xia R."/>
            <person name="Zhu S."/>
            <person name="Xu C."/>
            <person name="Xu H."/>
            <person name="Xu X."/>
            <person name="Cox K."/>
            <person name="Korf I."/>
            <person name="Meyers B.C."/>
            <person name="Michelmore R.W."/>
        </authorList>
    </citation>
    <scope>NUCLEOTIDE SEQUENCE [LARGE SCALE GENOMIC DNA]</scope>
    <source>
        <strain evidence="2">cv. Salinas</strain>
        <tissue evidence="1">Seedlings</tissue>
    </source>
</reference>
<accession>A0A9R1UGA3</accession>
<keyword evidence="2" id="KW-1185">Reference proteome</keyword>
<evidence type="ECO:0000313" key="2">
    <source>
        <dbReference type="Proteomes" id="UP000235145"/>
    </source>
</evidence>
<name>A0A9R1UGA3_LACSA</name>
<evidence type="ECO:0000313" key="1">
    <source>
        <dbReference type="EMBL" id="KAJ0186772.1"/>
    </source>
</evidence>
<gene>
    <name evidence="1" type="ORF">LSAT_V11C900495530</name>
</gene>
<organism evidence="1 2">
    <name type="scientific">Lactuca sativa</name>
    <name type="common">Garden lettuce</name>
    <dbReference type="NCBI Taxonomy" id="4236"/>
    <lineage>
        <taxon>Eukaryota</taxon>
        <taxon>Viridiplantae</taxon>
        <taxon>Streptophyta</taxon>
        <taxon>Embryophyta</taxon>
        <taxon>Tracheophyta</taxon>
        <taxon>Spermatophyta</taxon>
        <taxon>Magnoliopsida</taxon>
        <taxon>eudicotyledons</taxon>
        <taxon>Gunneridae</taxon>
        <taxon>Pentapetalae</taxon>
        <taxon>asterids</taxon>
        <taxon>campanulids</taxon>
        <taxon>Asterales</taxon>
        <taxon>Asteraceae</taxon>
        <taxon>Cichorioideae</taxon>
        <taxon>Cichorieae</taxon>
        <taxon>Lactucinae</taxon>
        <taxon>Lactuca</taxon>
    </lineage>
</organism>
<dbReference type="Proteomes" id="UP000235145">
    <property type="component" value="Unassembled WGS sequence"/>
</dbReference>
<proteinExistence type="predicted"/>